<dbReference type="GO" id="GO:0003941">
    <property type="term" value="F:L-serine ammonia-lyase activity"/>
    <property type="evidence" value="ECO:0007669"/>
    <property type="project" value="TreeGrafter"/>
</dbReference>
<comment type="caution">
    <text evidence="5">The sequence shown here is derived from an EMBL/GenBank/DDBJ whole genome shotgun (WGS) entry which is preliminary data.</text>
</comment>
<dbReference type="Proteomes" id="UP000748332">
    <property type="component" value="Unassembled WGS sequence"/>
</dbReference>
<evidence type="ECO:0000256" key="3">
    <source>
        <dbReference type="ARBA" id="ARBA00023239"/>
    </source>
</evidence>
<keyword evidence="2" id="KW-0663">Pyridoxal phosphate</keyword>
<gene>
    <name evidence="5" type="ORF">KC622_03390</name>
</gene>
<dbReference type="Pfam" id="PF00291">
    <property type="entry name" value="PALP"/>
    <property type="match status" value="1"/>
</dbReference>
<dbReference type="EMBL" id="JAGQLM010000153">
    <property type="protein sequence ID" value="MCA9375348.1"/>
    <property type="molecule type" value="Genomic_DNA"/>
</dbReference>
<dbReference type="GO" id="GO:0006567">
    <property type="term" value="P:L-threonine catabolic process"/>
    <property type="evidence" value="ECO:0007669"/>
    <property type="project" value="TreeGrafter"/>
</dbReference>
<dbReference type="GO" id="GO:0009097">
    <property type="term" value="P:isoleucine biosynthetic process"/>
    <property type="evidence" value="ECO:0007669"/>
    <property type="project" value="TreeGrafter"/>
</dbReference>
<feature type="domain" description="Tryptophan synthase beta chain-like PALP" evidence="4">
    <location>
        <begin position="34"/>
        <end position="335"/>
    </location>
</feature>
<protein>
    <submittedName>
        <fullName evidence="5">Pyridoxal-phosphate dependent enzyme</fullName>
    </submittedName>
</protein>
<dbReference type="PANTHER" id="PTHR48078:SF6">
    <property type="entry name" value="L-THREONINE DEHYDRATASE CATABOLIC TDCB"/>
    <property type="match status" value="1"/>
</dbReference>
<evidence type="ECO:0000313" key="6">
    <source>
        <dbReference type="Proteomes" id="UP000748332"/>
    </source>
</evidence>
<reference evidence="5" key="2">
    <citation type="journal article" date="2021" name="Microbiome">
        <title>Successional dynamics and alternative stable states in a saline activated sludge microbial community over 9 years.</title>
        <authorList>
            <person name="Wang Y."/>
            <person name="Ye J."/>
            <person name="Ju F."/>
            <person name="Liu L."/>
            <person name="Boyd J.A."/>
            <person name="Deng Y."/>
            <person name="Parks D.H."/>
            <person name="Jiang X."/>
            <person name="Yin X."/>
            <person name="Woodcroft B.J."/>
            <person name="Tyson G.W."/>
            <person name="Hugenholtz P."/>
            <person name="Polz M.F."/>
            <person name="Zhang T."/>
        </authorList>
    </citation>
    <scope>NUCLEOTIDE SEQUENCE</scope>
    <source>
        <strain evidence="5">HKST-UBA16</strain>
    </source>
</reference>
<evidence type="ECO:0000313" key="5">
    <source>
        <dbReference type="EMBL" id="MCA9375348.1"/>
    </source>
</evidence>
<dbReference type="Gene3D" id="3.40.50.1100">
    <property type="match status" value="2"/>
</dbReference>
<evidence type="ECO:0000259" key="4">
    <source>
        <dbReference type="Pfam" id="PF00291"/>
    </source>
</evidence>
<dbReference type="PANTHER" id="PTHR48078">
    <property type="entry name" value="THREONINE DEHYDRATASE, MITOCHONDRIAL-RELATED"/>
    <property type="match status" value="1"/>
</dbReference>
<dbReference type="InterPro" id="IPR050147">
    <property type="entry name" value="Ser/Thr_Dehydratase"/>
</dbReference>
<keyword evidence="3" id="KW-0456">Lyase</keyword>
<dbReference type="InterPro" id="IPR036052">
    <property type="entry name" value="TrpB-like_PALP_sf"/>
</dbReference>
<organism evidence="5 6">
    <name type="scientific">Candidatus Dojkabacteria bacterium</name>
    <dbReference type="NCBI Taxonomy" id="2099670"/>
    <lineage>
        <taxon>Bacteria</taxon>
        <taxon>Candidatus Dojkabacteria</taxon>
    </lineage>
</organism>
<dbReference type="AlphaFoldDB" id="A0A955KVP6"/>
<reference evidence="5" key="1">
    <citation type="submission" date="2020-04" db="EMBL/GenBank/DDBJ databases">
        <authorList>
            <person name="Zhang T."/>
        </authorList>
    </citation>
    <scope>NUCLEOTIDE SEQUENCE</scope>
    <source>
        <strain evidence="5">HKST-UBA16</strain>
    </source>
</reference>
<name>A0A955KVP6_9BACT</name>
<evidence type="ECO:0000256" key="2">
    <source>
        <dbReference type="ARBA" id="ARBA00022898"/>
    </source>
</evidence>
<accession>A0A955KVP6</accession>
<dbReference type="SUPFAM" id="SSF53686">
    <property type="entry name" value="Tryptophan synthase beta subunit-like PLP-dependent enzymes"/>
    <property type="match status" value="1"/>
</dbReference>
<comment type="cofactor">
    <cofactor evidence="1">
        <name>pyridoxal 5'-phosphate</name>
        <dbReference type="ChEBI" id="CHEBI:597326"/>
    </cofactor>
</comment>
<evidence type="ECO:0000256" key="1">
    <source>
        <dbReference type="ARBA" id="ARBA00001933"/>
    </source>
</evidence>
<dbReference type="GO" id="GO:0006565">
    <property type="term" value="P:L-serine catabolic process"/>
    <property type="evidence" value="ECO:0007669"/>
    <property type="project" value="TreeGrafter"/>
</dbReference>
<dbReference type="InterPro" id="IPR001926">
    <property type="entry name" value="TrpB-like_PALP"/>
</dbReference>
<sequence>MYYQIISRVHSVSIWKYSTRFNPIIKPEYMLENECGETPLEVSDALYHSIGINHLKFKREDLNPTGSHKDRSLLYQISAHLQDGAKSFSISSSGNSLISAAYILKNNPKISLKIFLSKNISQRKLERLSQTLNIQIESPKAPSADINLDNIKIAFTAKPVSESIKFANQTNSILLRGSTDPYALQGPKTISYELAGRGDQIFIPTSSATTAYGIYLGYKDLLEEGEIEKIPEIHIVQSEAVNPIAREFDKSFEPKESSIISSIVDRIAHRKVEAIKAIKETGGSGWVVSDEESIKAQDLLQKAGINSSIEGAMTIAALEKATQNKYPLKNPICIITGTR</sequence>
<dbReference type="GO" id="GO:0004794">
    <property type="term" value="F:threonine deaminase activity"/>
    <property type="evidence" value="ECO:0007669"/>
    <property type="project" value="TreeGrafter"/>
</dbReference>
<proteinExistence type="predicted"/>